<keyword evidence="3" id="KW-1185">Reference proteome</keyword>
<feature type="signal peptide" evidence="1">
    <location>
        <begin position="1"/>
        <end position="25"/>
    </location>
</feature>
<reference evidence="3" key="1">
    <citation type="submission" date="2016-12" db="EMBL/GenBank/DDBJ databases">
        <authorList>
            <person name="Varghese N."/>
            <person name="Submissions S."/>
        </authorList>
    </citation>
    <scope>NUCLEOTIDE SEQUENCE [LARGE SCALE GENOMIC DNA]</scope>
    <source>
        <strain evidence="3">DSM 11032</strain>
    </source>
</reference>
<feature type="chain" id="PRO_5012681025" evidence="1">
    <location>
        <begin position="26"/>
        <end position="182"/>
    </location>
</feature>
<organism evidence="2 3">
    <name type="scientific">Erythrobacter sanguineus</name>
    <dbReference type="NCBI Taxonomy" id="198312"/>
    <lineage>
        <taxon>Bacteria</taxon>
        <taxon>Pseudomonadati</taxon>
        <taxon>Pseudomonadota</taxon>
        <taxon>Alphaproteobacteria</taxon>
        <taxon>Sphingomonadales</taxon>
        <taxon>Erythrobacteraceae</taxon>
        <taxon>Erythrobacter/Porphyrobacter group</taxon>
        <taxon>Erythrobacter</taxon>
    </lineage>
</organism>
<evidence type="ECO:0000313" key="2">
    <source>
        <dbReference type="EMBL" id="SHN59099.1"/>
    </source>
</evidence>
<gene>
    <name evidence="2" type="ORF">SAMN02745193_01925</name>
</gene>
<dbReference type="RefSeq" id="WP_143150291.1">
    <property type="nucleotide sequence ID" value="NZ_FRDF01000010.1"/>
</dbReference>
<dbReference type="EMBL" id="FRDF01000010">
    <property type="protein sequence ID" value="SHN59099.1"/>
    <property type="molecule type" value="Genomic_DNA"/>
</dbReference>
<dbReference type="AlphaFoldDB" id="A0A1M7SKU6"/>
<sequence length="182" mass="20068">MSKFLMIPAIFTVISISSISTSASATELKCGCYAPVESQIAAGNPTSGFNLNCESNDRFTTTGKSVSVQKSYLKVYVNDSNAVQDDEDMSIKFRSRNKQKFHEAYDKTDGKILWSGGGFNENDIDDTTEINVDGFKISEKNDGTWVTLFRGNANKKVYDGLVLFYDLGDGKKTMTALCLQDD</sequence>
<dbReference type="Proteomes" id="UP000184391">
    <property type="component" value="Unassembled WGS sequence"/>
</dbReference>
<accession>A0A1M7SKU6</accession>
<dbReference type="STRING" id="198312.SAMN02745193_01925"/>
<keyword evidence="1" id="KW-0732">Signal</keyword>
<proteinExistence type="predicted"/>
<evidence type="ECO:0000256" key="1">
    <source>
        <dbReference type="SAM" id="SignalP"/>
    </source>
</evidence>
<protein>
    <submittedName>
        <fullName evidence="2">Uncharacterized protein</fullName>
    </submittedName>
</protein>
<evidence type="ECO:0000313" key="3">
    <source>
        <dbReference type="Proteomes" id="UP000184391"/>
    </source>
</evidence>
<name>A0A1M7SKU6_9SPHN</name>